<protein>
    <submittedName>
        <fullName evidence="1">Uncharacterized protein</fullName>
    </submittedName>
</protein>
<dbReference type="OrthoDB" id="427326at2759"/>
<comment type="caution">
    <text evidence="1">The sequence shown here is derived from an EMBL/GenBank/DDBJ whole genome shotgun (WGS) entry which is preliminary data.</text>
</comment>
<dbReference type="AlphaFoldDB" id="A0A812XRF8"/>
<proteinExistence type="predicted"/>
<dbReference type="Proteomes" id="UP000649617">
    <property type="component" value="Unassembled WGS sequence"/>
</dbReference>
<reference evidence="1" key="1">
    <citation type="submission" date="2021-02" db="EMBL/GenBank/DDBJ databases">
        <authorList>
            <person name="Dougan E. K."/>
            <person name="Rhodes N."/>
            <person name="Thang M."/>
            <person name="Chan C."/>
        </authorList>
    </citation>
    <scope>NUCLEOTIDE SEQUENCE</scope>
</reference>
<keyword evidence="2" id="KW-1185">Reference proteome</keyword>
<accession>A0A812XRF8</accession>
<gene>
    <name evidence="1" type="ORF">SPIL2461_LOCUS21502</name>
</gene>
<name>A0A812XRF8_SYMPI</name>
<evidence type="ECO:0000313" key="2">
    <source>
        <dbReference type="Proteomes" id="UP000649617"/>
    </source>
</evidence>
<organism evidence="1 2">
    <name type="scientific">Symbiodinium pilosum</name>
    <name type="common">Dinoflagellate</name>
    <dbReference type="NCBI Taxonomy" id="2952"/>
    <lineage>
        <taxon>Eukaryota</taxon>
        <taxon>Sar</taxon>
        <taxon>Alveolata</taxon>
        <taxon>Dinophyceae</taxon>
        <taxon>Suessiales</taxon>
        <taxon>Symbiodiniaceae</taxon>
        <taxon>Symbiodinium</taxon>
    </lineage>
</organism>
<evidence type="ECO:0000313" key="1">
    <source>
        <dbReference type="EMBL" id="CAE7745233.1"/>
    </source>
</evidence>
<sequence>MAAAIVPYDQDGADDAEPETLVKLPEKGVLAKRWEQRALIRESVRSNKKLLLWPSQLTTGVASQAALKINRMAIADLISEWGAVCTEPRAPPVQWLREEVKILHSLLLPEIDNVIQYVDAWGAKRLCSLAIRRFRAGIKNFRDPHLEMRKIT</sequence>
<dbReference type="EMBL" id="CAJNIZ010046323">
    <property type="protein sequence ID" value="CAE7745233.1"/>
    <property type="molecule type" value="Genomic_DNA"/>
</dbReference>